<keyword evidence="2" id="KW-1185">Reference proteome</keyword>
<proteinExistence type="predicted"/>
<dbReference type="AlphaFoldDB" id="E5R4F1"/>
<dbReference type="Proteomes" id="UP000002668">
    <property type="component" value="Genome"/>
</dbReference>
<protein>
    <submittedName>
        <fullName evidence="1">Predicted protein</fullName>
    </submittedName>
</protein>
<sequence length="44" mass="4924">MYLLQHNPAALNAYSCLPWTCGAVYSVFFVKKSDGANIGTWQEK</sequence>
<organism evidence="2">
    <name type="scientific">Leptosphaeria maculans (strain JN3 / isolate v23.1.3 / race Av1-4-5-6-7-8)</name>
    <name type="common">Blackleg fungus</name>
    <name type="synonym">Phoma lingam</name>
    <dbReference type="NCBI Taxonomy" id="985895"/>
    <lineage>
        <taxon>Eukaryota</taxon>
        <taxon>Fungi</taxon>
        <taxon>Dikarya</taxon>
        <taxon>Ascomycota</taxon>
        <taxon>Pezizomycotina</taxon>
        <taxon>Dothideomycetes</taxon>
        <taxon>Pleosporomycetidae</taxon>
        <taxon>Pleosporales</taxon>
        <taxon>Pleosporineae</taxon>
        <taxon>Leptosphaeriaceae</taxon>
        <taxon>Plenodomus</taxon>
        <taxon>Plenodomus lingam/Leptosphaeria maculans species complex</taxon>
    </lineage>
</organism>
<accession>E5R4F1</accession>
<gene>
    <name evidence="1" type="ORF">LEMA_uP046250.1</name>
</gene>
<dbReference type="HOGENOM" id="CLU_3224720_0_0_1"/>
<dbReference type="InParanoid" id="E5R4F1"/>
<evidence type="ECO:0000313" key="2">
    <source>
        <dbReference type="Proteomes" id="UP000002668"/>
    </source>
</evidence>
<dbReference type="VEuPathDB" id="FungiDB:LEMA_uP046250.1"/>
<name>E5R4F1_LEPMJ</name>
<dbReference type="EMBL" id="FP929083">
    <property type="protein sequence ID" value="CBX91919.1"/>
    <property type="molecule type" value="Genomic_DNA"/>
</dbReference>
<evidence type="ECO:0000313" key="1">
    <source>
        <dbReference type="EMBL" id="CBX91919.1"/>
    </source>
</evidence>
<reference evidence="2" key="1">
    <citation type="journal article" date="2011" name="Nat. Commun.">
        <title>Effector diversification within compartments of the Leptosphaeria maculans genome affected by Repeat-Induced Point mutations.</title>
        <authorList>
            <person name="Rouxel T."/>
            <person name="Grandaubert J."/>
            <person name="Hane J.K."/>
            <person name="Hoede C."/>
            <person name="van de Wouw A.P."/>
            <person name="Couloux A."/>
            <person name="Dominguez V."/>
            <person name="Anthouard V."/>
            <person name="Bally P."/>
            <person name="Bourras S."/>
            <person name="Cozijnsen A.J."/>
            <person name="Ciuffetti L.M."/>
            <person name="Degrave A."/>
            <person name="Dilmaghani A."/>
            <person name="Duret L."/>
            <person name="Fudal I."/>
            <person name="Goodwin S.B."/>
            <person name="Gout L."/>
            <person name="Glaser N."/>
            <person name="Linglin J."/>
            <person name="Kema G.H.J."/>
            <person name="Lapalu N."/>
            <person name="Lawrence C.B."/>
            <person name="May K."/>
            <person name="Meyer M."/>
            <person name="Ollivier B."/>
            <person name="Poulain J."/>
            <person name="Schoch C.L."/>
            <person name="Simon A."/>
            <person name="Spatafora J.W."/>
            <person name="Stachowiak A."/>
            <person name="Turgeon B.G."/>
            <person name="Tyler B.M."/>
            <person name="Vincent D."/>
            <person name="Weissenbach J."/>
            <person name="Amselem J."/>
            <person name="Quesneville H."/>
            <person name="Oliver R.P."/>
            <person name="Wincker P."/>
            <person name="Balesdent M.-H."/>
            <person name="Howlett B.J."/>
        </authorList>
    </citation>
    <scope>NUCLEOTIDE SEQUENCE [LARGE SCALE GENOMIC DNA]</scope>
    <source>
        <strain evidence="2">JN3 / isolate v23.1.3 / race Av1-4-5-6-7-8</strain>
    </source>
</reference>